<feature type="active site" description="Proton donor/acceptor" evidence="5">
    <location>
        <position position="150"/>
    </location>
</feature>
<keyword evidence="3 5" id="KW-0560">Oxidoreductase</keyword>
<dbReference type="CDD" id="cd05239">
    <property type="entry name" value="GDP_FS_SDR_e"/>
    <property type="match status" value="1"/>
</dbReference>
<evidence type="ECO:0000256" key="1">
    <source>
        <dbReference type="ARBA" id="ARBA00005959"/>
    </source>
</evidence>
<feature type="binding site" evidence="5">
    <location>
        <begin position="177"/>
        <end position="180"/>
    </location>
    <ligand>
        <name>NADP(+)</name>
        <dbReference type="ChEBI" id="CHEBI:58349"/>
    </ligand>
</feature>
<comment type="pathway">
    <text evidence="5">Nucleotide-sugar biosynthesis; GDP-L-fucose biosynthesis via de novo pathway; GDP-L-fucose from GDP-alpha-D-mannose: step 2/2.</text>
</comment>
<feature type="domain" description="NAD-dependent epimerase/dehydratase" evidence="6">
    <location>
        <begin position="20"/>
        <end position="251"/>
    </location>
</feature>
<proteinExistence type="inferred from homology"/>
<dbReference type="SUPFAM" id="SSF51735">
    <property type="entry name" value="NAD(P)-binding Rossmann-fold domains"/>
    <property type="match status" value="1"/>
</dbReference>
<name>A0A2J6XBK1_9CHLR</name>
<evidence type="ECO:0000313" key="7">
    <source>
        <dbReference type="EMBL" id="PMP85092.1"/>
    </source>
</evidence>
<dbReference type="HAMAP" id="MF_00956">
    <property type="entry name" value="GDP_fucose_synth"/>
    <property type="match status" value="1"/>
</dbReference>
<protein>
    <recommendedName>
        <fullName evidence="5">GDP-L-fucose synthase</fullName>
        <ecNumber evidence="5">1.1.1.271</ecNumber>
    </recommendedName>
    <alternativeName>
        <fullName evidence="5">GDP-4-keto-6-deoxy-D-mannose-3,5-epimerase-4-reductase</fullName>
    </alternativeName>
</protein>
<dbReference type="Gene3D" id="3.40.50.720">
    <property type="entry name" value="NAD(P)-binding Rossmann-like Domain"/>
    <property type="match status" value="1"/>
</dbReference>
<comment type="catalytic activity">
    <reaction evidence="5">
        <text>GDP-beta-L-fucose + NADP(+) = GDP-4-dehydro-alpha-D-rhamnose + NADPH + H(+)</text>
        <dbReference type="Rhea" id="RHEA:18885"/>
        <dbReference type="ChEBI" id="CHEBI:15378"/>
        <dbReference type="ChEBI" id="CHEBI:57273"/>
        <dbReference type="ChEBI" id="CHEBI:57783"/>
        <dbReference type="ChEBI" id="CHEBI:57964"/>
        <dbReference type="ChEBI" id="CHEBI:58349"/>
        <dbReference type="EC" id="1.1.1.271"/>
    </reaction>
</comment>
<dbReference type="Proteomes" id="UP000243376">
    <property type="component" value="Unassembled WGS sequence"/>
</dbReference>
<keyword evidence="4 5" id="KW-0413">Isomerase</keyword>
<feature type="binding site" evidence="5">
    <location>
        <position position="154"/>
    </location>
    <ligand>
        <name>NADP(+)</name>
        <dbReference type="ChEBI" id="CHEBI:58349"/>
    </ligand>
</feature>
<keyword evidence="2 5" id="KW-0521">NADP</keyword>
<dbReference type="InterPro" id="IPR036291">
    <property type="entry name" value="NAD(P)-bd_dom_sf"/>
</dbReference>
<dbReference type="GO" id="GO:0070401">
    <property type="term" value="F:NADP+ binding"/>
    <property type="evidence" value="ECO:0007669"/>
    <property type="project" value="UniProtKB-UniRule"/>
</dbReference>
<dbReference type="Gene3D" id="3.90.25.10">
    <property type="entry name" value="UDP-galactose 4-epimerase, domain 1"/>
    <property type="match status" value="1"/>
</dbReference>
<feature type="binding site" evidence="5">
    <location>
        <position position="223"/>
    </location>
    <ligand>
        <name>substrate</name>
    </ligand>
</feature>
<comment type="function">
    <text evidence="5">Catalyzes the two-step NADP-dependent conversion of GDP-4-dehydro-6-deoxy-D-mannose to GDP-fucose, involving an epimerase and a reductase reaction.</text>
</comment>
<feature type="binding site" evidence="5">
    <location>
        <begin position="24"/>
        <end position="30"/>
    </location>
    <ligand>
        <name>NADP(+)</name>
        <dbReference type="ChEBI" id="CHEBI:58349"/>
    </ligand>
</feature>
<dbReference type="InterPro" id="IPR028614">
    <property type="entry name" value="GDP_fucose/colitose_synth"/>
</dbReference>
<dbReference type="Pfam" id="PF01370">
    <property type="entry name" value="Epimerase"/>
    <property type="match status" value="1"/>
</dbReference>
<dbReference type="AlphaFoldDB" id="A0A2J6XBK1"/>
<feature type="site" description="Important for catalytic activity" evidence="5">
    <location>
        <position position="121"/>
    </location>
</feature>
<feature type="site" description="Important for catalytic activity" evidence="5">
    <location>
        <position position="123"/>
    </location>
</feature>
<feature type="binding site" evidence="5">
    <location>
        <position position="193"/>
    </location>
    <ligand>
        <name>NADP(+)</name>
        <dbReference type="ChEBI" id="CHEBI:58349"/>
    </ligand>
</feature>
<keyword evidence="5" id="KW-0511">Multifunctional enzyme</keyword>
<feature type="binding site" evidence="5">
    <location>
        <position position="216"/>
    </location>
    <ligand>
        <name>substrate</name>
    </ligand>
</feature>
<comment type="caution">
    <text evidence="7">The sequence shown here is derived from an EMBL/GenBank/DDBJ whole genome shotgun (WGS) entry which is preliminary data.</text>
</comment>
<accession>A0A2J6XBK1</accession>
<comment type="similarity">
    <text evidence="1 5">Belongs to the NAD(P)-dependent epimerase/dehydratase family. Fucose synthase subfamily.</text>
</comment>
<evidence type="ECO:0000259" key="6">
    <source>
        <dbReference type="Pfam" id="PF01370"/>
    </source>
</evidence>
<organism evidence="7 8">
    <name type="scientific">Chloroflexus aggregans</name>
    <dbReference type="NCBI Taxonomy" id="152260"/>
    <lineage>
        <taxon>Bacteria</taxon>
        <taxon>Bacillati</taxon>
        <taxon>Chloroflexota</taxon>
        <taxon>Chloroflexia</taxon>
        <taxon>Chloroflexales</taxon>
        <taxon>Chloroflexineae</taxon>
        <taxon>Chloroflexaceae</taxon>
        <taxon>Chloroflexus</taxon>
    </lineage>
</organism>
<dbReference type="PANTHER" id="PTHR43238">
    <property type="entry name" value="GDP-L-FUCOSE SYNTHASE"/>
    <property type="match status" value="1"/>
</dbReference>
<gene>
    <name evidence="5" type="primary">fcl</name>
    <name evidence="7" type="ORF">C0184_02775</name>
</gene>
<comment type="caution">
    <text evidence="5">Lacks conserved residue(s) required for the propagation of feature annotation.</text>
</comment>
<reference evidence="7 8" key="1">
    <citation type="submission" date="2018-01" db="EMBL/GenBank/DDBJ databases">
        <title>Metagenomic assembled genomes from two thermal pools in the Uzon Caldera, Kamchatka, Russia.</title>
        <authorList>
            <person name="Wilkins L."/>
            <person name="Ettinger C."/>
        </authorList>
    </citation>
    <scope>NUCLEOTIDE SEQUENCE [LARGE SCALE GENOMIC DNA]</scope>
    <source>
        <strain evidence="7">ZAV-02</strain>
    </source>
</reference>
<dbReference type="GO" id="GO:0042351">
    <property type="term" value="P:'de novo' GDP-L-fucose biosynthetic process"/>
    <property type="evidence" value="ECO:0007669"/>
    <property type="project" value="UniProtKB-UniRule"/>
</dbReference>
<evidence type="ECO:0000313" key="8">
    <source>
        <dbReference type="Proteomes" id="UP000243376"/>
    </source>
</evidence>
<dbReference type="EC" id="1.1.1.271" evidence="5"/>
<evidence type="ECO:0000256" key="2">
    <source>
        <dbReference type="ARBA" id="ARBA00022857"/>
    </source>
</evidence>
<dbReference type="GO" id="GO:0050577">
    <property type="term" value="F:GDP-L-fucose synthase activity"/>
    <property type="evidence" value="ECO:0007669"/>
    <property type="project" value="UniProtKB-UniRule"/>
</dbReference>
<dbReference type="InterPro" id="IPR001509">
    <property type="entry name" value="Epimerase_deHydtase"/>
</dbReference>
<sequence>MQLNTQRWPDSHQFWHDKRVVVTGGAGFLGSYVVEKLNARGARDVFVPRSRDYDLRHVDAIRQLLADSRPDIVIHMAARVGGIGANRDHPAEFFYDNLMMGVQLLHESWKFGVGKFVTIGTVCAYPKYTPVPFKEDDLWNGYPEETNAPYGLAKKMLLVQGEAYRQQYGFNSIFLLPVNLYGPRDNFDLETSHVIPALIRKCIEAAEHGDDHIVVWGDGSPTREFIYAADAAEGILLATERYNDPDPVNIGSSDEISIRDLVTLIAELTGFRGQIVWDTTKPNGQPRRKLDVSRAWERFGFRSTTPFTEGLRATIDWYRTHREAMVAMRAVGEVL</sequence>
<evidence type="ECO:0000256" key="3">
    <source>
        <dbReference type="ARBA" id="ARBA00023002"/>
    </source>
</evidence>
<dbReference type="PANTHER" id="PTHR43238:SF1">
    <property type="entry name" value="GDP-L-FUCOSE SYNTHASE"/>
    <property type="match status" value="1"/>
</dbReference>
<feature type="binding site" evidence="5">
    <location>
        <position position="201"/>
    </location>
    <ligand>
        <name>substrate</name>
    </ligand>
</feature>
<evidence type="ECO:0000256" key="5">
    <source>
        <dbReference type="HAMAP-Rule" id="MF_00956"/>
    </source>
</evidence>
<dbReference type="EMBL" id="PNIQ01000188">
    <property type="protein sequence ID" value="PMP85092.1"/>
    <property type="molecule type" value="Genomic_DNA"/>
</dbReference>
<dbReference type="GO" id="GO:0016853">
    <property type="term" value="F:isomerase activity"/>
    <property type="evidence" value="ECO:0007669"/>
    <property type="project" value="UniProtKB-KW"/>
</dbReference>
<evidence type="ECO:0000256" key="4">
    <source>
        <dbReference type="ARBA" id="ARBA00023235"/>
    </source>
</evidence>
<dbReference type="UniPathway" id="UPA00128">
    <property type="reaction ID" value="UER00191"/>
</dbReference>